<protein>
    <submittedName>
        <fullName evidence="2">Uncharacterized protein</fullName>
    </submittedName>
</protein>
<keyword evidence="1" id="KW-1133">Transmembrane helix</keyword>
<dbReference type="OrthoDB" id="1437499at2"/>
<accession>A0A4V3C4S4</accession>
<organism evidence="2 3">
    <name type="scientific">Sediminibacterium goheungense</name>
    <dbReference type="NCBI Taxonomy" id="1086393"/>
    <lineage>
        <taxon>Bacteria</taxon>
        <taxon>Pseudomonadati</taxon>
        <taxon>Bacteroidota</taxon>
        <taxon>Chitinophagia</taxon>
        <taxon>Chitinophagales</taxon>
        <taxon>Chitinophagaceae</taxon>
        <taxon>Sediminibacterium</taxon>
    </lineage>
</organism>
<name>A0A4V3C4S4_9BACT</name>
<keyword evidence="1" id="KW-0812">Transmembrane</keyword>
<sequence>MNTTKMLISGIAGGITAFFAGWLIYGILLMDFMTQNSGTATGVMRADMEMVWWALIAGNLLSGILYSYIFNRWANISTLSAGLSAGAVIGLIMGAAVDLTMYGTSNIMALNGVWADIAASTVLGAITGGVVGWVNGMGKKA</sequence>
<proteinExistence type="predicted"/>
<dbReference type="Proteomes" id="UP000295741">
    <property type="component" value="Unassembled WGS sequence"/>
</dbReference>
<comment type="caution">
    <text evidence="2">The sequence shown here is derived from an EMBL/GenBank/DDBJ whole genome shotgun (WGS) entry which is preliminary data.</text>
</comment>
<dbReference type="RefSeq" id="WP_133474962.1">
    <property type="nucleotide sequence ID" value="NZ_SNWP01000011.1"/>
</dbReference>
<keyword evidence="1" id="KW-0472">Membrane</keyword>
<keyword evidence="3" id="KW-1185">Reference proteome</keyword>
<reference evidence="2 3" key="1">
    <citation type="submission" date="2019-03" db="EMBL/GenBank/DDBJ databases">
        <title>Genomic Encyclopedia of Archaeal and Bacterial Type Strains, Phase II (KMG-II): from individual species to whole genera.</title>
        <authorList>
            <person name="Goeker M."/>
        </authorList>
    </citation>
    <scope>NUCLEOTIDE SEQUENCE [LARGE SCALE GENOMIC DNA]</scope>
    <source>
        <strain evidence="2 3">DSM 28323</strain>
    </source>
</reference>
<dbReference type="EMBL" id="SNWP01000011">
    <property type="protein sequence ID" value="TDO27098.1"/>
    <property type="molecule type" value="Genomic_DNA"/>
</dbReference>
<evidence type="ECO:0000313" key="2">
    <source>
        <dbReference type="EMBL" id="TDO27098.1"/>
    </source>
</evidence>
<feature type="transmembrane region" description="Helical" evidence="1">
    <location>
        <begin position="50"/>
        <end position="69"/>
    </location>
</feature>
<feature type="transmembrane region" description="Helical" evidence="1">
    <location>
        <begin position="7"/>
        <end position="30"/>
    </location>
</feature>
<dbReference type="AlphaFoldDB" id="A0A4V3C4S4"/>
<feature type="transmembrane region" description="Helical" evidence="1">
    <location>
        <begin position="76"/>
        <end position="97"/>
    </location>
</feature>
<evidence type="ECO:0000256" key="1">
    <source>
        <dbReference type="SAM" id="Phobius"/>
    </source>
</evidence>
<evidence type="ECO:0000313" key="3">
    <source>
        <dbReference type="Proteomes" id="UP000295741"/>
    </source>
</evidence>
<feature type="transmembrane region" description="Helical" evidence="1">
    <location>
        <begin position="117"/>
        <end position="136"/>
    </location>
</feature>
<gene>
    <name evidence="2" type="ORF">BC659_2417</name>
</gene>